<keyword evidence="2" id="KW-1185">Reference proteome</keyword>
<dbReference type="PATRIC" id="fig|1235802.3.peg.5490"/>
<dbReference type="EMBL" id="AQFT01000150">
    <property type="protein sequence ID" value="EMZ20114.1"/>
    <property type="molecule type" value="Genomic_DNA"/>
</dbReference>
<proteinExistence type="predicted"/>
<reference evidence="1 2" key="1">
    <citation type="journal article" date="2014" name="Genome Announc.">
        <title>Draft genome sequences of the altered schaedler flora, a defined bacterial community from gnotobiotic mice.</title>
        <authorList>
            <person name="Wannemuehler M.J."/>
            <person name="Overstreet A.M."/>
            <person name="Ward D.V."/>
            <person name="Phillips G.J."/>
        </authorList>
    </citation>
    <scope>NUCLEOTIDE SEQUENCE [LARGE SCALE GENOMIC DNA]</scope>
    <source>
        <strain evidence="1 2">ASF492</strain>
    </source>
</reference>
<name>N2A6W3_9FIRM</name>
<dbReference type="OrthoDB" id="1849486at2"/>
<evidence type="ECO:0000313" key="1">
    <source>
        <dbReference type="EMBL" id="EMZ20114.1"/>
    </source>
</evidence>
<accession>N2A6W3</accession>
<dbReference type="STRING" id="1235802.C823_05200"/>
<protein>
    <submittedName>
        <fullName evidence="1">Uncharacterized protein</fullName>
    </submittedName>
</protein>
<evidence type="ECO:0000313" key="2">
    <source>
        <dbReference type="Proteomes" id="UP000012589"/>
    </source>
</evidence>
<gene>
    <name evidence="1" type="ORF">C823_05200</name>
</gene>
<dbReference type="HOGENOM" id="CLU_1701601_0_0_9"/>
<dbReference type="Proteomes" id="UP000012589">
    <property type="component" value="Unassembled WGS sequence"/>
</dbReference>
<sequence>MEKTKTEEVRRKRGKPKMDAHITEEYALSRRQALNKMYMYEGVHLLSEAATEIPNSEVLWQEDRTAVTLKSRDGILEQLGRMAVQDKLGLTDCVYLANLAIAAVQNGYTTREVEIALREIRMAAKSSIKNPDNEALYCALGNTVDVLRSMGGIA</sequence>
<comment type="caution">
    <text evidence="1">The sequence shown here is derived from an EMBL/GenBank/DDBJ whole genome shotgun (WGS) entry which is preliminary data.</text>
</comment>
<organism evidence="1 2">
    <name type="scientific">Eubacterium plexicaudatum ASF492</name>
    <dbReference type="NCBI Taxonomy" id="1235802"/>
    <lineage>
        <taxon>Bacteria</taxon>
        <taxon>Bacillati</taxon>
        <taxon>Bacillota</taxon>
        <taxon>Clostridia</taxon>
        <taxon>Eubacteriales</taxon>
        <taxon>Eubacteriaceae</taxon>
        <taxon>Eubacterium</taxon>
    </lineage>
</organism>
<dbReference type="AlphaFoldDB" id="N2A6W3"/>